<reference evidence="1 2" key="1">
    <citation type="submission" date="2019-12" db="EMBL/GenBank/DDBJ databases">
        <title>Genomic-based taxomic classification of the family Erythrobacteraceae.</title>
        <authorList>
            <person name="Xu L."/>
        </authorList>
    </citation>
    <scope>NUCLEOTIDE SEQUENCE [LARGE SCALE GENOMIC DNA]</scope>
    <source>
        <strain evidence="1 2">KEMB 9005-328</strain>
    </source>
</reference>
<name>A0A845AH28_9SPHN</name>
<evidence type="ECO:0000313" key="1">
    <source>
        <dbReference type="EMBL" id="MXP28483.1"/>
    </source>
</evidence>
<proteinExistence type="predicted"/>
<organism evidence="1 2">
    <name type="scientific">Qipengyuania algicida</name>
    <dbReference type="NCBI Taxonomy" id="1836209"/>
    <lineage>
        <taxon>Bacteria</taxon>
        <taxon>Pseudomonadati</taxon>
        <taxon>Pseudomonadota</taxon>
        <taxon>Alphaproteobacteria</taxon>
        <taxon>Sphingomonadales</taxon>
        <taxon>Erythrobacteraceae</taxon>
        <taxon>Qipengyuania</taxon>
    </lineage>
</organism>
<protein>
    <submittedName>
        <fullName evidence="1">Uncharacterized protein</fullName>
    </submittedName>
</protein>
<gene>
    <name evidence="1" type="ORF">GRI58_06560</name>
</gene>
<dbReference type="RefSeq" id="WP_202386851.1">
    <property type="nucleotide sequence ID" value="NZ_WTYA01000004.1"/>
</dbReference>
<dbReference type="AlphaFoldDB" id="A0A845AH28"/>
<evidence type="ECO:0000313" key="2">
    <source>
        <dbReference type="Proteomes" id="UP000439780"/>
    </source>
</evidence>
<sequence>MGSWKTKLRAADLPSDSKLEAVCRSCGHVRYLTRSYLVDERHAGHLYIDQIERRSRCRVLGCKGRMRLAMMHKSQTSGFVGGMA</sequence>
<comment type="caution">
    <text evidence="1">The sequence shown here is derived from an EMBL/GenBank/DDBJ whole genome shotgun (WGS) entry which is preliminary data.</text>
</comment>
<keyword evidence="2" id="KW-1185">Reference proteome</keyword>
<accession>A0A845AH28</accession>
<dbReference type="Proteomes" id="UP000439780">
    <property type="component" value="Unassembled WGS sequence"/>
</dbReference>
<dbReference type="EMBL" id="WTYA01000004">
    <property type="protein sequence ID" value="MXP28483.1"/>
    <property type="molecule type" value="Genomic_DNA"/>
</dbReference>